<keyword evidence="6 10" id="KW-1133">Transmembrane helix</keyword>
<keyword evidence="2 10" id="KW-0444">Lipid biosynthesis</keyword>
<dbReference type="OrthoDB" id="10259681at2759"/>
<dbReference type="Pfam" id="PF01151">
    <property type="entry name" value="ELO"/>
    <property type="match status" value="1"/>
</dbReference>
<evidence type="ECO:0000313" key="11">
    <source>
        <dbReference type="EMBL" id="KAF1809520.1"/>
    </source>
</evidence>
<keyword evidence="7 10" id="KW-0443">Lipid metabolism</keyword>
<dbReference type="EMBL" id="ML975172">
    <property type="protein sequence ID" value="KAF1809520.1"/>
    <property type="molecule type" value="Genomic_DNA"/>
</dbReference>
<feature type="transmembrane region" description="Helical" evidence="10">
    <location>
        <begin position="438"/>
        <end position="459"/>
    </location>
</feature>
<dbReference type="InterPro" id="IPR002076">
    <property type="entry name" value="ELO_fam"/>
</dbReference>
<keyword evidence="12" id="KW-1185">Reference proteome</keyword>
<dbReference type="PANTHER" id="PTHR11157">
    <property type="entry name" value="FATTY ACID ACYL TRANSFERASE-RELATED"/>
    <property type="match status" value="1"/>
</dbReference>
<dbReference type="GO" id="GO:0005789">
    <property type="term" value="C:endoplasmic reticulum membrane"/>
    <property type="evidence" value="ECO:0007669"/>
    <property type="project" value="TreeGrafter"/>
</dbReference>
<comment type="catalytic activity">
    <reaction evidence="10">
        <text>an acyl-CoA + malonyl-CoA + H(+) = a 3-oxoacyl-CoA + CO2 + CoA</text>
        <dbReference type="Rhea" id="RHEA:50252"/>
        <dbReference type="ChEBI" id="CHEBI:15378"/>
        <dbReference type="ChEBI" id="CHEBI:16526"/>
        <dbReference type="ChEBI" id="CHEBI:57287"/>
        <dbReference type="ChEBI" id="CHEBI:57384"/>
        <dbReference type="ChEBI" id="CHEBI:58342"/>
        <dbReference type="ChEBI" id="CHEBI:90726"/>
    </reaction>
    <physiologicalReaction direction="left-to-right" evidence="10">
        <dbReference type="Rhea" id="RHEA:50253"/>
    </physiologicalReaction>
</comment>
<dbReference type="GO" id="GO:0034625">
    <property type="term" value="P:fatty acid elongation, monounsaturated fatty acid"/>
    <property type="evidence" value="ECO:0007669"/>
    <property type="project" value="TreeGrafter"/>
</dbReference>
<evidence type="ECO:0000256" key="1">
    <source>
        <dbReference type="ARBA" id="ARBA00004141"/>
    </source>
</evidence>
<evidence type="ECO:0000256" key="10">
    <source>
        <dbReference type="RuleBase" id="RU361115"/>
    </source>
</evidence>
<evidence type="ECO:0000256" key="3">
    <source>
        <dbReference type="ARBA" id="ARBA00022679"/>
    </source>
</evidence>
<keyword evidence="4 10" id="KW-0812">Transmembrane</keyword>
<dbReference type="GeneID" id="54414570"/>
<evidence type="ECO:0000256" key="4">
    <source>
        <dbReference type="ARBA" id="ARBA00022692"/>
    </source>
</evidence>
<name>A0A6G1FUT7_9PEZI</name>
<gene>
    <name evidence="11 13" type="ORF">P152DRAFT_159533</name>
</gene>
<evidence type="ECO:0000313" key="12">
    <source>
        <dbReference type="Proteomes" id="UP000504638"/>
    </source>
</evidence>
<keyword evidence="8 10" id="KW-0472">Membrane</keyword>
<evidence type="ECO:0000256" key="5">
    <source>
        <dbReference type="ARBA" id="ARBA00022832"/>
    </source>
</evidence>
<reference evidence="13" key="3">
    <citation type="submission" date="2025-04" db="UniProtKB">
        <authorList>
            <consortium name="RefSeq"/>
        </authorList>
    </citation>
    <scope>IDENTIFICATION</scope>
    <source>
        <strain evidence="13">CBS 781.70</strain>
    </source>
</reference>
<dbReference type="GO" id="GO:0030148">
    <property type="term" value="P:sphingolipid biosynthetic process"/>
    <property type="evidence" value="ECO:0007669"/>
    <property type="project" value="TreeGrafter"/>
</dbReference>
<keyword evidence="9 10" id="KW-0275">Fatty acid biosynthesis</keyword>
<evidence type="ECO:0000256" key="9">
    <source>
        <dbReference type="ARBA" id="ARBA00023160"/>
    </source>
</evidence>
<feature type="transmembrane region" description="Helical" evidence="10">
    <location>
        <begin position="94"/>
        <end position="116"/>
    </location>
</feature>
<feature type="transmembrane region" description="Helical" evidence="10">
    <location>
        <begin position="53"/>
        <end position="73"/>
    </location>
</feature>
<evidence type="ECO:0000256" key="6">
    <source>
        <dbReference type="ARBA" id="ARBA00022989"/>
    </source>
</evidence>
<keyword evidence="3 10" id="KW-0808">Transferase</keyword>
<dbReference type="EC" id="2.3.1.-" evidence="10"/>
<feature type="transmembrane region" description="Helical" evidence="10">
    <location>
        <begin position="294"/>
        <end position="315"/>
    </location>
</feature>
<accession>A0A6G1FUT7</accession>
<evidence type="ECO:0000313" key="13">
    <source>
        <dbReference type="RefSeq" id="XP_033531151.1"/>
    </source>
</evidence>
<reference evidence="11 13" key="1">
    <citation type="submission" date="2020-01" db="EMBL/GenBank/DDBJ databases">
        <authorList>
            <consortium name="DOE Joint Genome Institute"/>
            <person name="Haridas S."/>
            <person name="Albert R."/>
            <person name="Binder M."/>
            <person name="Bloem J."/>
            <person name="Labutti K."/>
            <person name="Salamov A."/>
            <person name="Andreopoulos B."/>
            <person name="Baker S.E."/>
            <person name="Barry K."/>
            <person name="Bills G."/>
            <person name="Bluhm B.H."/>
            <person name="Cannon C."/>
            <person name="Castanera R."/>
            <person name="Culley D.E."/>
            <person name="Daum C."/>
            <person name="Ezra D."/>
            <person name="Gonzalez J.B."/>
            <person name="Henrissat B."/>
            <person name="Kuo A."/>
            <person name="Liang C."/>
            <person name="Lipzen A."/>
            <person name="Lutzoni F."/>
            <person name="Magnuson J."/>
            <person name="Mondo S."/>
            <person name="Nolan M."/>
            <person name="Ohm R."/>
            <person name="Pangilinan J."/>
            <person name="Park H.-J."/>
            <person name="Ramirez L."/>
            <person name="Alfaro M."/>
            <person name="Sun H."/>
            <person name="Tritt A."/>
            <person name="Yoshinaga Y."/>
            <person name="Zwiers L.-H."/>
            <person name="Turgeon B.G."/>
            <person name="Goodwin S.B."/>
            <person name="Spatafora J.W."/>
            <person name="Crous P.W."/>
            <person name="Grigoriev I.V."/>
        </authorList>
    </citation>
    <scope>NUCLEOTIDE SEQUENCE</scope>
    <source>
        <strain evidence="11 13">CBS 781.70</strain>
    </source>
</reference>
<dbReference type="AlphaFoldDB" id="A0A6G1FUT7"/>
<dbReference type="RefSeq" id="XP_033531151.1">
    <property type="nucleotide sequence ID" value="XM_033674000.1"/>
</dbReference>
<comment type="similarity">
    <text evidence="10">Belongs to the ELO family.</text>
</comment>
<reference evidence="13" key="2">
    <citation type="submission" date="2020-04" db="EMBL/GenBank/DDBJ databases">
        <authorList>
            <consortium name="NCBI Genome Project"/>
        </authorList>
    </citation>
    <scope>NUCLEOTIDE SEQUENCE</scope>
    <source>
        <strain evidence="13">CBS 781.70</strain>
    </source>
</reference>
<keyword evidence="5 10" id="KW-0276">Fatty acid metabolism</keyword>
<evidence type="ECO:0000256" key="8">
    <source>
        <dbReference type="ARBA" id="ARBA00023136"/>
    </source>
</evidence>
<comment type="subcellular location">
    <subcellularLocation>
        <location evidence="1">Membrane</location>
        <topology evidence="1">Multi-pass membrane protein</topology>
    </subcellularLocation>
</comment>
<dbReference type="GO" id="GO:0009922">
    <property type="term" value="F:fatty acid elongase activity"/>
    <property type="evidence" value="ECO:0007669"/>
    <property type="project" value="InterPro"/>
</dbReference>
<dbReference type="GO" id="GO:0042761">
    <property type="term" value="P:very long-chain fatty acid biosynthetic process"/>
    <property type="evidence" value="ECO:0007669"/>
    <property type="project" value="TreeGrafter"/>
</dbReference>
<sequence length="487" mass="53612">MSGPSISFRLPPLSLFTFPPPPEPPALPAPSASGTLAAPFTIPPALFNSVLDVRWPITIATLYAITAVSLNGVNRRRGFKPWAISKTRAFHAFVILHNVLLAVYSALTFVAMLRALRHSWPSHREYEFLGKMWPGLRTENGIAGAADALCKIHGPRGFGDAVYYNVTGGIWQSKNAAVQLAQDVVAPGVVSPDSRDVGRLWNEGLAFWGWWFYLSKFYEVVDTAIILAKGKRSSTLQTYHHAGAMFCMWAGIRYMGPPIWIFAFINSGIHALMYTYYTLSALRIPVKQVIKRTLTTLQITQFLVGFTFAALHLFVKYTVPVSTPIQVAVNAASSLSSAATAAPSSVSSAFSAAASAATSGIKWLPFLHAGILRAFGEEGLANNALRSGDVLPSMPEVPAHEASQKILNAPTKLKERFQTQYETVYQEVDCIDTAGQSFAVWLNLIYLAPLTVLFVRFFIRSYSRRYAAAKQLHEKQSIGSHRRRLSR</sequence>
<dbReference type="Proteomes" id="UP000504638">
    <property type="component" value="Unplaced"/>
</dbReference>
<protein>
    <recommendedName>
        <fullName evidence="10">Elongation of fatty acids protein</fullName>
        <ecNumber evidence="10">2.3.1.-</ecNumber>
    </recommendedName>
</protein>
<dbReference type="GO" id="GO:0034626">
    <property type="term" value="P:fatty acid elongation, polyunsaturated fatty acid"/>
    <property type="evidence" value="ECO:0007669"/>
    <property type="project" value="TreeGrafter"/>
</dbReference>
<organism evidence="11">
    <name type="scientific">Eremomyces bilateralis CBS 781.70</name>
    <dbReference type="NCBI Taxonomy" id="1392243"/>
    <lineage>
        <taxon>Eukaryota</taxon>
        <taxon>Fungi</taxon>
        <taxon>Dikarya</taxon>
        <taxon>Ascomycota</taxon>
        <taxon>Pezizomycotina</taxon>
        <taxon>Dothideomycetes</taxon>
        <taxon>Dothideomycetes incertae sedis</taxon>
        <taxon>Eremomycetales</taxon>
        <taxon>Eremomycetaceae</taxon>
        <taxon>Eremomyces</taxon>
    </lineage>
</organism>
<evidence type="ECO:0000256" key="2">
    <source>
        <dbReference type="ARBA" id="ARBA00022516"/>
    </source>
</evidence>
<proteinExistence type="inferred from homology"/>
<feature type="transmembrane region" description="Helical" evidence="10">
    <location>
        <begin position="261"/>
        <end position="282"/>
    </location>
</feature>
<evidence type="ECO:0000256" key="7">
    <source>
        <dbReference type="ARBA" id="ARBA00023098"/>
    </source>
</evidence>
<dbReference type="PANTHER" id="PTHR11157:SF169">
    <property type="entry name" value="ELONGATION OF FATTY ACIDS PROTEIN"/>
    <property type="match status" value="1"/>
</dbReference>
<dbReference type="GO" id="GO:0019367">
    <property type="term" value="P:fatty acid elongation, saturated fatty acid"/>
    <property type="evidence" value="ECO:0007669"/>
    <property type="project" value="TreeGrafter"/>
</dbReference>